<protein>
    <submittedName>
        <fullName evidence="3">ABC transporter substrate-binding protein</fullName>
    </submittedName>
</protein>
<keyword evidence="4" id="KW-1185">Reference proteome</keyword>
<dbReference type="RefSeq" id="WP_320501794.1">
    <property type="nucleotide sequence ID" value="NZ_JAXCLX010000002.1"/>
</dbReference>
<accession>A0ABU5E1A4</accession>
<dbReference type="PANTHER" id="PTHR30222:SF2">
    <property type="entry name" value="ABC TRANSPORTER SUBSTRATE-BINDING PROTEIN"/>
    <property type="match status" value="1"/>
</dbReference>
<dbReference type="EMBL" id="JAXCLX010000002">
    <property type="protein sequence ID" value="MDY0873340.1"/>
    <property type="molecule type" value="Genomic_DNA"/>
</dbReference>
<name>A0ABU5E1A4_9PROT</name>
<comment type="caution">
    <text evidence="3">The sequence shown here is derived from an EMBL/GenBank/DDBJ whole genome shotgun (WGS) entry which is preliminary data.</text>
</comment>
<evidence type="ECO:0000256" key="2">
    <source>
        <dbReference type="SAM" id="SignalP"/>
    </source>
</evidence>
<sequence length="350" mass="38117">MNKPAIAAFLLAAMIVSSCATKQPSNGTSLTVVSWGGAYTDTQRKAFFKPYTSSTGTEILERQYDGGLDKVRAMVQAKNVTWDVIDVDAAHAVDGCDQGLFEKLDMSKIGDTAAFLPGSVLDCAVGTVAYSTILAFDADKLTQDPPTSLADFFDLQQHPGKRGLLKNAAGNLEWALLADGVPITDVYKALATPAGVDRAFAKLDTIKSEIVWWESGAQPLALLDEDKVVMSSAWHARVNDAIKSGKNYKIVWDFQALDWDFWAIVKDTPNINRAYDFVKFASDPKIMAQHSKYIDYGPTRTDAAALIDPAIAAHLPTQATNVATAFSIDPRFWSEHGGSLNSRFNAWLAR</sequence>
<proteinExistence type="predicted"/>
<organism evidence="3 4">
    <name type="scientific">Dongia rigui</name>
    <dbReference type="NCBI Taxonomy" id="940149"/>
    <lineage>
        <taxon>Bacteria</taxon>
        <taxon>Pseudomonadati</taxon>
        <taxon>Pseudomonadota</taxon>
        <taxon>Alphaproteobacteria</taxon>
        <taxon>Rhodospirillales</taxon>
        <taxon>Dongiaceae</taxon>
        <taxon>Dongia</taxon>
    </lineage>
</organism>
<evidence type="ECO:0000256" key="1">
    <source>
        <dbReference type="ARBA" id="ARBA00022729"/>
    </source>
</evidence>
<dbReference type="InterPro" id="IPR006059">
    <property type="entry name" value="SBP"/>
</dbReference>
<evidence type="ECO:0000313" key="4">
    <source>
        <dbReference type="Proteomes" id="UP001271769"/>
    </source>
</evidence>
<keyword evidence="1 2" id="KW-0732">Signal</keyword>
<dbReference type="Proteomes" id="UP001271769">
    <property type="component" value="Unassembled WGS sequence"/>
</dbReference>
<reference evidence="3 4" key="1">
    <citation type="journal article" date="2013" name="Antonie Van Leeuwenhoek">
        <title>Dongia rigui sp. nov., isolated from freshwater of a large wetland in Korea.</title>
        <authorList>
            <person name="Baik K.S."/>
            <person name="Hwang Y.M."/>
            <person name="Choi J.S."/>
            <person name="Kwon J."/>
            <person name="Seong C.N."/>
        </authorList>
    </citation>
    <scope>NUCLEOTIDE SEQUENCE [LARGE SCALE GENOMIC DNA]</scope>
    <source>
        <strain evidence="3 4">04SU4-P</strain>
    </source>
</reference>
<dbReference type="Gene3D" id="3.40.190.10">
    <property type="entry name" value="Periplasmic binding protein-like II"/>
    <property type="match status" value="2"/>
</dbReference>
<dbReference type="Pfam" id="PF13416">
    <property type="entry name" value="SBP_bac_8"/>
    <property type="match status" value="1"/>
</dbReference>
<feature type="signal peptide" evidence="2">
    <location>
        <begin position="1"/>
        <end position="22"/>
    </location>
</feature>
<feature type="chain" id="PRO_5047376722" evidence="2">
    <location>
        <begin position="23"/>
        <end position="350"/>
    </location>
</feature>
<dbReference type="PROSITE" id="PS51257">
    <property type="entry name" value="PROKAR_LIPOPROTEIN"/>
    <property type="match status" value="1"/>
</dbReference>
<dbReference type="PANTHER" id="PTHR30222">
    <property type="entry name" value="SPERMIDINE/PUTRESCINE-BINDING PERIPLASMIC PROTEIN"/>
    <property type="match status" value="1"/>
</dbReference>
<gene>
    <name evidence="3" type="ORF">SMD31_15465</name>
</gene>
<dbReference type="SUPFAM" id="SSF53850">
    <property type="entry name" value="Periplasmic binding protein-like II"/>
    <property type="match status" value="1"/>
</dbReference>
<dbReference type="CDD" id="cd13589">
    <property type="entry name" value="PBP2_polyamine_RpCGA009"/>
    <property type="match status" value="1"/>
</dbReference>
<evidence type="ECO:0000313" key="3">
    <source>
        <dbReference type="EMBL" id="MDY0873340.1"/>
    </source>
</evidence>